<dbReference type="EMBL" id="WNME01000001">
    <property type="protein sequence ID" value="MUB61703.1"/>
    <property type="molecule type" value="Genomic_DNA"/>
</dbReference>
<dbReference type="Gene3D" id="3.40.630.30">
    <property type="match status" value="1"/>
</dbReference>
<feature type="domain" description="N-acetyltransferase" evidence="1">
    <location>
        <begin position="1"/>
        <end position="149"/>
    </location>
</feature>
<name>A0AAW9WBG9_9FIRM</name>
<dbReference type="Proteomes" id="UP000434223">
    <property type="component" value="Unassembled WGS sequence"/>
</dbReference>
<dbReference type="Pfam" id="PF00583">
    <property type="entry name" value="Acetyltransf_1"/>
    <property type="match status" value="1"/>
</dbReference>
<evidence type="ECO:0000259" key="1">
    <source>
        <dbReference type="PROSITE" id="PS51186"/>
    </source>
</evidence>
<dbReference type="RefSeq" id="WP_055648915.1">
    <property type="nucleotide sequence ID" value="NZ_CZAZ01000001.1"/>
</dbReference>
<dbReference type="InterPro" id="IPR016181">
    <property type="entry name" value="Acyl_CoA_acyltransferase"/>
</dbReference>
<dbReference type="PROSITE" id="PS51186">
    <property type="entry name" value="GNAT"/>
    <property type="match status" value="1"/>
</dbReference>
<dbReference type="GO" id="GO:0016747">
    <property type="term" value="F:acyltransferase activity, transferring groups other than amino-acyl groups"/>
    <property type="evidence" value="ECO:0007669"/>
    <property type="project" value="InterPro"/>
</dbReference>
<dbReference type="CDD" id="cd04301">
    <property type="entry name" value="NAT_SF"/>
    <property type="match status" value="1"/>
</dbReference>
<dbReference type="InterPro" id="IPR000182">
    <property type="entry name" value="GNAT_dom"/>
</dbReference>
<sequence length="152" mass="17923">MEIRKIREYRELADQAAVWFHSKWGVPTEAYRESIHDCLTQKKRVPQWYVVMENDEIIGGTGVIENDFHERRDLTPNICALYVEEKHRCKGIAGKLLAFVCSDMSRLGIDTLYLVTDHTAFYERYGWKFLCMVQEEGTPDMIRMYIHKNGQQ</sequence>
<proteinExistence type="predicted"/>
<protein>
    <submittedName>
        <fullName evidence="2">GNAT family N-acetyltransferase</fullName>
    </submittedName>
</protein>
<reference evidence="2 3" key="1">
    <citation type="submission" date="2019-09" db="EMBL/GenBank/DDBJ databases">
        <title>Draft genome sequencing of Hungatella hathewayi 123Y-2.</title>
        <authorList>
            <person name="Lv Q."/>
            <person name="Li S."/>
        </authorList>
    </citation>
    <scope>NUCLEOTIDE SEQUENCE [LARGE SCALE GENOMIC DNA]</scope>
    <source>
        <strain evidence="2 3">123Y-2</strain>
    </source>
</reference>
<gene>
    <name evidence="2" type="ORF">GNE07_01225</name>
</gene>
<accession>A0AAW9WBG9</accession>
<evidence type="ECO:0000313" key="2">
    <source>
        <dbReference type="EMBL" id="MUB61703.1"/>
    </source>
</evidence>
<dbReference type="SUPFAM" id="SSF55729">
    <property type="entry name" value="Acyl-CoA N-acyltransferases (Nat)"/>
    <property type="match status" value="1"/>
</dbReference>
<organism evidence="2 3">
    <name type="scientific">Hungatella hathewayi</name>
    <dbReference type="NCBI Taxonomy" id="154046"/>
    <lineage>
        <taxon>Bacteria</taxon>
        <taxon>Bacillati</taxon>
        <taxon>Bacillota</taxon>
        <taxon>Clostridia</taxon>
        <taxon>Lachnospirales</taxon>
        <taxon>Lachnospiraceae</taxon>
        <taxon>Hungatella</taxon>
    </lineage>
</organism>
<evidence type="ECO:0000313" key="3">
    <source>
        <dbReference type="Proteomes" id="UP000434223"/>
    </source>
</evidence>
<dbReference type="AlphaFoldDB" id="A0AAW9WBG9"/>
<comment type="caution">
    <text evidence="2">The sequence shown here is derived from an EMBL/GenBank/DDBJ whole genome shotgun (WGS) entry which is preliminary data.</text>
</comment>